<evidence type="ECO:0000259" key="4">
    <source>
        <dbReference type="Pfam" id="PF10106"/>
    </source>
</evidence>
<sequence length="1134" mass="121357">MKDKVISAGRAMLNEQLKAYGIGDTSGSASTGFSSLGDGINRYQLAIDGLNAPLSVLSVQGHEHLSETWQYDIQFTAQHGLTMEQILSEKAVFTLAPGGINSLSGAAGQLSHELMSAFNAFGGMFSDKIGGITGKTSGLLGKAGSSLSTLSGITRSLGGSESETRILYGVVTAFSQLATSADEARYAITLAPRLALLENTQNSAIYQNQTVPQVVEQVLRQHEMTGVDFRFELTESYPVKEYISQWQESDLTFIRRLLADSGIWFRFETHTKHNCDVVVFGDCEQQYQDGPTASYRQPSGNNDNGVESVWDMSVARKTVPKNVLTQDYNYRNAQTGMKSDVNSAQKDNTTRGQHYVYGEHYRDKGEDTNHANAQDDLVGQFRNMMPNGLGDIPGVSQLSGVAGSVGGAVSGVKGGVSLPSPAGIAGGTSAAGMGNIASAAAGSVGSSARSAVSGVTGTVQNMAGQAKGAFDSVGSSLGGLSDKGGDLLNGLSGSDSESDAAASEEPEGVGQGAWYARLRHQRFMTEQITISGKTTLSHLAPGQILTVSGSPIAEAGSGILIVSVETQGDRQQAYVISFTGIPYDVLRPYRPARLVWPTISGTLPARITSPDNDTYSYIDAQGRYRVKMDFDLNDNWRKGEESLWMRLAKAYAGETYGIHFPLIDGTEVAIAFTEGNPDRPYIAHAMHDSRHGDVVTVANHKRNVIRTPANNKLGMDDERGKEHIKVATEYGKTQLNMGHLVDAERKQRGEGFELRTDEWGAIRAGKGLFISADEQQTAKGEVRSMEPALSLLEAAYSQMQGLNHAAEQAQALVAEIAAQKTLIEQKLKDLTASVILASAPDGIGIASGEDMQLAASNNLYLNAGSNADIGVGKKLTLATGDGISLFTQNSGMKLLANQGKVEVQAQNDAMQLASKQDMEIASVDGKVSAVAVQELILICGGAYIKISAGNIELGCPKNITIKSIAMQKMGPASLYVPKPEWNDTELVDIKLNLKLSDIPGTSGIAMSGQFWSIVQAKDEMGALVQRNYILSGKSNDEGNISLTDEENKTFNQAYKKSPNQLWLVSKGRATAMRFKQVSENWDEGEKLRQSLDAMGYTSGLNSTHGKDNIDDVIDVVKTEQSGSDGTQLFNRLKG</sequence>
<evidence type="ECO:0000256" key="1">
    <source>
        <dbReference type="SAM" id="Coils"/>
    </source>
</evidence>
<accession>A0A2Y9TUB3</accession>
<dbReference type="Pfam" id="PF05954">
    <property type="entry name" value="Phage_GPD"/>
    <property type="match status" value="1"/>
</dbReference>
<dbReference type="Pfam" id="PF04717">
    <property type="entry name" value="Phage_base_V"/>
    <property type="match status" value="1"/>
</dbReference>
<dbReference type="SUPFAM" id="SSF69255">
    <property type="entry name" value="gp5 N-terminal domain-like"/>
    <property type="match status" value="1"/>
</dbReference>
<dbReference type="Proteomes" id="UP000244908">
    <property type="component" value="Chromosome"/>
</dbReference>
<dbReference type="AlphaFoldDB" id="A0A2Y9TUB3"/>
<evidence type="ECO:0000256" key="2">
    <source>
        <dbReference type="SAM" id="MobiDB-lite"/>
    </source>
</evidence>
<dbReference type="Pfam" id="PF10106">
    <property type="entry name" value="DUF2345"/>
    <property type="match status" value="1"/>
</dbReference>
<feature type="domain" description="DUF2345" evidence="4">
    <location>
        <begin position="825"/>
        <end position="972"/>
    </location>
</feature>
<dbReference type="KEGG" id="lpv:HYN51_00985"/>
<evidence type="ECO:0000313" key="6">
    <source>
        <dbReference type="EMBL" id="AWH87255.1"/>
    </source>
</evidence>
<dbReference type="Gene3D" id="2.30.110.50">
    <property type="match status" value="2"/>
</dbReference>
<dbReference type="InterPro" id="IPR037026">
    <property type="entry name" value="Vgr_OB-fold_dom_sf"/>
</dbReference>
<feature type="compositionally biased region" description="Low complexity" evidence="2">
    <location>
        <begin position="486"/>
        <end position="495"/>
    </location>
</feature>
<evidence type="ECO:0000259" key="3">
    <source>
        <dbReference type="Pfam" id="PF04717"/>
    </source>
</evidence>
<keyword evidence="1" id="KW-0175">Coiled coil</keyword>
<keyword evidence="7" id="KW-1185">Reference proteome</keyword>
<dbReference type="InterPro" id="IPR028244">
    <property type="entry name" value="T6SS_Rhs_Vgr_dom"/>
</dbReference>
<dbReference type="NCBIfam" id="TIGR01646">
    <property type="entry name" value="vgr_GE"/>
    <property type="match status" value="2"/>
</dbReference>
<evidence type="ECO:0000313" key="7">
    <source>
        <dbReference type="Proteomes" id="UP000244908"/>
    </source>
</evidence>
<name>A0A2Y9TUB3_9GAMM</name>
<dbReference type="EMBL" id="CP029185">
    <property type="protein sequence ID" value="AWH87255.1"/>
    <property type="molecule type" value="Genomic_DNA"/>
</dbReference>
<evidence type="ECO:0000259" key="5">
    <source>
        <dbReference type="Pfam" id="PF13296"/>
    </source>
</evidence>
<dbReference type="InterPro" id="IPR006531">
    <property type="entry name" value="Gp5/Vgr_OB"/>
</dbReference>
<gene>
    <name evidence="6" type="ORF">HYN51_00985</name>
</gene>
<feature type="domain" description="Putative type VI secretion system Rhs element associated Vgr" evidence="5">
    <location>
        <begin position="706"/>
        <end position="806"/>
    </location>
</feature>
<feature type="coiled-coil region" evidence="1">
    <location>
        <begin position="792"/>
        <end position="819"/>
    </location>
</feature>
<feature type="region of interest" description="Disordered" evidence="2">
    <location>
        <begin position="486"/>
        <end position="509"/>
    </location>
</feature>
<organism evidence="6 7">
    <name type="scientific">Limnobaculum parvum</name>
    <dbReference type="NCBI Taxonomy" id="2172103"/>
    <lineage>
        <taxon>Bacteria</taxon>
        <taxon>Pseudomonadati</taxon>
        <taxon>Pseudomonadota</taxon>
        <taxon>Gammaproteobacteria</taxon>
        <taxon>Enterobacterales</taxon>
        <taxon>Budviciaceae</taxon>
        <taxon>Limnobaculum</taxon>
    </lineage>
</organism>
<proteinExistence type="predicted"/>
<dbReference type="OrthoDB" id="6710627at2"/>
<dbReference type="InterPro" id="IPR018769">
    <property type="entry name" value="VgrG2_DUF2345"/>
</dbReference>
<feature type="compositionally biased region" description="Acidic residues" evidence="2">
    <location>
        <begin position="496"/>
        <end position="507"/>
    </location>
</feature>
<dbReference type="Pfam" id="PF13296">
    <property type="entry name" value="T6SS_Vgr"/>
    <property type="match status" value="1"/>
</dbReference>
<dbReference type="RefSeq" id="WP_108899344.1">
    <property type="nucleotide sequence ID" value="NZ_CP029185.2"/>
</dbReference>
<dbReference type="SUPFAM" id="SSF69279">
    <property type="entry name" value="Phage tail proteins"/>
    <property type="match status" value="3"/>
</dbReference>
<reference evidence="6 7" key="1">
    <citation type="journal article" date="2019" name="Int. J. Syst. Evol. Microbiol.">
        <title>Limnobaculum parvum gen. nov., sp. nov., isolated from a freshwater lake.</title>
        <authorList>
            <person name="Baek C."/>
            <person name="Shin S.K."/>
            <person name="Yi H."/>
        </authorList>
    </citation>
    <scope>NUCLEOTIDE SEQUENCE [LARGE SCALE GENOMIC DNA]</scope>
    <source>
        <strain evidence="6 7">HYN0051</strain>
    </source>
</reference>
<dbReference type="Gene3D" id="2.40.50.230">
    <property type="entry name" value="Gp5 N-terminal domain"/>
    <property type="match status" value="1"/>
</dbReference>
<feature type="domain" description="Gp5/Type VI secretion system Vgr protein OB-fold" evidence="3">
    <location>
        <begin position="619"/>
        <end position="685"/>
    </location>
</feature>
<protein>
    <submittedName>
        <fullName evidence="6">Type VI secretion system tip protein VgrG</fullName>
    </submittedName>
</protein>
<dbReference type="InterPro" id="IPR006533">
    <property type="entry name" value="T6SS_Vgr_RhsGE"/>
</dbReference>